<dbReference type="OrthoDB" id="2576311at2759"/>
<evidence type="ECO:0000313" key="5">
    <source>
        <dbReference type="Proteomes" id="UP000092730"/>
    </source>
</evidence>
<proteinExistence type="predicted"/>
<sequence length="613" mass="66985">MRSNDPPIKAFAQKSNGRAAPWVARSRRTTIDPLWVIFLLTLLGGVKGQTTNATCFSTNENKWMFNNAGESPCAVWSKVQSLCIPQTSYINVPPLLDQSYSYNLPNGGSSGCQCNTVSYSLMSACALCQYPSASLPSEQDWSGNCRNYANDGLGFDTSVLSIPAFAYHQWSGSTFDQDQAKSSTATGPPAQSYTTTLSRTFPSSTLSSSSNTSNTSSPSTSSPDAEKQGDEKSVSWGPILGGAAGGLVLLVVLILLIRWFVTRNNPKPKSKLKNDRIPYPYGGKEGGGYDQDDSFLEMLNSTKPRSRSMSISRPKSLKKERKGKATQGEAREEMLKRRTAELMSDPSSFAHPRTAPLPFTPLSQQPADPPTPKIPLKAKNRSIRFTTDSTHLQRPDSTSSSVIERPQEKVLIPPRQRYSVAFSDSSSESGGILSPQDFHQSESAFRSRSISPLPPARVDPSSNVERRSMAGSLSMDFSSSRPLDLDRDIHKPGQEKRPDSEVATLPSLYEPAPAARTYRRSEAPSQIISPESTYPMTGRTSTSKYPESQYSYTLDEYPPQETLLRKLNEHRRISGTTSPDGTIGAALGSGKRGSYWRESRWSGTSASLSTAGR</sequence>
<feature type="transmembrane region" description="Helical" evidence="2">
    <location>
        <begin position="236"/>
        <end position="261"/>
    </location>
</feature>
<reference evidence="4" key="2">
    <citation type="submission" date="2013-07" db="EMBL/GenBank/DDBJ databases">
        <authorList>
            <consortium name="The Broad Institute Genome Sequencing Platform"/>
            <person name="Cuomo C."/>
            <person name="Litvintseva A."/>
            <person name="Chen Y."/>
            <person name="Heitman J."/>
            <person name="Sun S."/>
            <person name="Springer D."/>
            <person name="Dromer F."/>
            <person name="Young S.K."/>
            <person name="Zeng Q."/>
            <person name="Gargeya S."/>
            <person name="Fitzgerald M."/>
            <person name="Abouelleil A."/>
            <person name="Alvarado L."/>
            <person name="Berlin A.M."/>
            <person name="Chapman S.B."/>
            <person name="Dewar J."/>
            <person name="Goldberg J."/>
            <person name="Griggs A."/>
            <person name="Gujja S."/>
            <person name="Hansen M."/>
            <person name="Howarth C."/>
            <person name="Imamovic A."/>
            <person name="Larimer J."/>
            <person name="McCowan C."/>
            <person name="Murphy C."/>
            <person name="Pearson M."/>
            <person name="Priest M."/>
            <person name="Roberts A."/>
            <person name="Saif S."/>
            <person name="Shea T."/>
            <person name="Sykes S."/>
            <person name="Wortman J."/>
            <person name="Nusbaum C."/>
            <person name="Birren B."/>
        </authorList>
    </citation>
    <scope>NUCLEOTIDE SEQUENCE</scope>
    <source>
        <strain evidence="4">CBS 10118</strain>
    </source>
</reference>
<accession>A0A1B9GFJ7</accession>
<keyword evidence="2" id="KW-1133">Transmembrane helix</keyword>
<feature type="compositionally biased region" description="Polar residues" evidence="1">
    <location>
        <begin position="177"/>
        <end position="193"/>
    </location>
</feature>
<feature type="region of interest" description="Disordered" evidence="1">
    <location>
        <begin position="569"/>
        <end position="613"/>
    </location>
</feature>
<dbReference type="KEGG" id="kbi:30205732"/>
<gene>
    <name evidence="3" type="ORF">I302_01333</name>
    <name evidence="4" type="ORF">I302_102643</name>
</gene>
<dbReference type="EMBL" id="CP144541">
    <property type="protein sequence ID" value="WVW80657.1"/>
    <property type="molecule type" value="Genomic_DNA"/>
</dbReference>
<feature type="compositionally biased region" description="Polar residues" evidence="1">
    <location>
        <begin position="299"/>
        <end position="313"/>
    </location>
</feature>
<keyword evidence="2" id="KW-0472">Membrane</keyword>
<dbReference type="AlphaFoldDB" id="A0A1B9GFJ7"/>
<dbReference type="Proteomes" id="UP000092730">
    <property type="component" value="Chromosome 1"/>
</dbReference>
<feature type="compositionally biased region" description="Polar residues" evidence="1">
    <location>
        <begin position="437"/>
        <end position="450"/>
    </location>
</feature>
<feature type="compositionally biased region" description="Polar residues" evidence="1">
    <location>
        <begin position="383"/>
        <end position="402"/>
    </location>
</feature>
<evidence type="ECO:0000256" key="1">
    <source>
        <dbReference type="SAM" id="MobiDB-lite"/>
    </source>
</evidence>
<evidence type="ECO:0000313" key="3">
    <source>
        <dbReference type="EMBL" id="OCF29820.1"/>
    </source>
</evidence>
<evidence type="ECO:0000313" key="4">
    <source>
        <dbReference type="EMBL" id="WVW80657.1"/>
    </source>
</evidence>
<feature type="region of interest" description="Disordered" evidence="1">
    <location>
        <begin position="267"/>
        <end position="548"/>
    </location>
</feature>
<keyword evidence="2" id="KW-0812">Transmembrane</keyword>
<feature type="compositionally biased region" description="Basic and acidic residues" evidence="1">
    <location>
        <begin position="483"/>
        <end position="500"/>
    </location>
</feature>
<feature type="compositionally biased region" description="Polar residues" evidence="1">
    <location>
        <begin position="601"/>
        <end position="613"/>
    </location>
</feature>
<feature type="compositionally biased region" description="Polar residues" evidence="1">
    <location>
        <begin position="523"/>
        <end position="548"/>
    </location>
</feature>
<organism evidence="3">
    <name type="scientific">Kwoniella bestiolae CBS 10118</name>
    <dbReference type="NCBI Taxonomy" id="1296100"/>
    <lineage>
        <taxon>Eukaryota</taxon>
        <taxon>Fungi</taxon>
        <taxon>Dikarya</taxon>
        <taxon>Basidiomycota</taxon>
        <taxon>Agaricomycotina</taxon>
        <taxon>Tremellomycetes</taxon>
        <taxon>Tremellales</taxon>
        <taxon>Cryptococcaceae</taxon>
        <taxon>Kwoniella</taxon>
    </lineage>
</organism>
<feature type="compositionally biased region" description="Basic residues" evidence="1">
    <location>
        <begin position="315"/>
        <end position="324"/>
    </location>
</feature>
<dbReference type="RefSeq" id="XP_019050890.1">
    <property type="nucleotide sequence ID" value="XM_019188012.1"/>
</dbReference>
<reference evidence="3" key="3">
    <citation type="submission" date="2014-01" db="EMBL/GenBank/DDBJ databases">
        <title>Evolution of pathogenesis and genome organization in the Tremellales.</title>
        <authorList>
            <person name="Cuomo C."/>
            <person name="Litvintseva A."/>
            <person name="Heitman J."/>
            <person name="Chen Y."/>
            <person name="Sun S."/>
            <person name="Springer D."/>
            <person name="Dromer F."/>
            <person name="Young S."/>
            <person name="Zeng Q."/>
            <person name="Chapman S."/>
            <person name="Gujja S."/>
            <person name="Saif S."/>
            <person name="Birren B."/>
        </authorList>
    </citation>
    <scope>NUCLEOTIDE SEQUENCE</scope>
    <source>
        <strain evidence="3">CBS 10118</strain>
    </source>
</reference>
<name>A0A1B9GFJ7_9TREE</name>
<reference evidence="3" key="1">
    <citation type="submission" date="2013-07" db="EMBL/GenBank/DDBJ databases">
        <title>The Genome Sequence of Cryptococcus bestiolae CBS10118.</title>
        <authorList>
            <consortium name="The Broad Institute Genome Sequencing Platform"/>
            <person name="Cuomo C."/>
            <person name="Litvintseva A."/>
            <person name="Chen Y."/>
            <person name="Heitman J."/>
            <person name="Sun S."/>
            <person name="Springer D."/>
            <person name="Dromer F."/>
            <person name="Young S.K."/>
            <person name="Zeng Q."/>
            <person name="Gargeya S."/>
            <person name="Fitzgerald M."/>
            <person name="Abouelleil A."/>
            <person name="Alvarado L."/>
            <person name="Berlin A.M."/>
            <person name="Chapman S.B."/>
            <person name="Dewar J."/>
            <person name="Goldberg J."/>
            <person name="Griggs A."/>
            <person name="Gujja S."/>
            <person name="Hansen M."/>
            <person name="Howarth C."/>
            <person name="Imamovic A."/>
            <person name="Larimer J."/>
            <person name="McCowan C."/>
            <person name="Murphy C."/>
            <person name="Pearson M."/>
            <person name="Priest M."/>
            <person name="Roberts A."/>
            <person name="Saif S."/>
            <person name="Shea T."/>
            <person name="Sykes S."/>
            <person name="Wortman J."/>
            <person name="Nusbaum C."/>
            <person name="Birren B."/>
        </authorList>
    </citation>
    <scope>NUCLEOTIDE SEQUENCE [LARGE SCALE GENOMIC DNA]</scope>
    <source>
        <strain evidence="3">CBS 10118</strain>
    </source>
</reference>
<dbReference type="STRING" id="1296100.A0A1B9GFJ7"/>
<feature type="compositionally biased region" description="Basic and acidic residues" evidence="1">
    <location>
        <begin position="329"/>
        <end position="340"/>
    </location>
</feature>
<reference evidence="4" key="4">
    <citation type="submission" date="2024-02" db="EMBL/GenBank/DDBJ databases">
        <title>Comparative genomics of Cryptococcus and Kwoniella reveals pathogenesis evolution and contrasting modes of karyotype evolution via chromosome fusion or intercentromeric recombination.</title>
        <authorList>
            <person name="Coelho M.A."/>
            <person name="David-Palma M."/>
            <person name="Shea T."/>
            <person name="Bowers K."/>
            <person name="McGinley-Smith S."/>
            <person name="Mohammad A.W."/>
            <person name="Gnirke A."/>
            <person name="Yurkov A.M."/>
            <person name="Nowrousian M."/>
            <person name="Sun S."/>
            <person name="Cuomo C.A."/>
            <person name="Heitman J."/>
        </authorList>
    </citation>
    <scope>NUCLEOTIDE SEQUENCE</scope>
    <source>
        <strain evidence="4">CBS 10118</strain>
    </source>
</reference>
<dbReference type="GeneID" id="30205732"/>
<feature type="compositionally biased region" description="Low complexity" evidence="1">
    <location>
        <begin position="418"/>
        <end position="436"/>
    </location>
</feature>
<feature type="compositionally biased region" description="Basic and acidic residues" evidence="1">
    <location>
        <begin position="224"/>
        <end position="233"/>
    </location>
</feature>
<protein>
    <submittedName>
        <fullName evidence="3">Uncharacterized protein</fullName>
    </submittedName>
</protein>
<dbReference type="EMBL" id="KI894018">
    <property type="protein sequence ID" value="OCF29820.1"/>
    <property type="molecule type" value="Genomic_DNA"/>
</dbReference>
<feature type="region of interest" description="Disordered" evidence="1">
    <location>
        <begin position="177"/>
        <end position="233"/>
    </location>
</feature>
<evidence type="ECO:0000256" key="2">
    <source>
        <dbReference type="SAM" id="Phobius"/>
    </source>
</evidence>
<dbReference type="VEuPathDB" id="FungiDB:I302_01333"/>
<feature type="compositionally biased region" description="Low complexity" evidence="1">
    <location>
        <begin position="194"/>
        <end position="222"/>
    </location>
</feature>
<keyword evidence="5" id="KW-1185">Reference proteome</keyword>